<evidence type="ECO:0000313" key="1">
    <source>
        <dbReference type="EMBL" id="KRY27100.1"/>
    </source>
</evidence>
<dbReference type="Proteomes" id="UP000054776">
    <property type="component" value="Unassembled WGS sequence"/>
</dbReference>
<dbReference type="AlphaFoldDB" id="A0A0V1ARZ1"/>
<gene>
    <name evidence="1" type="ORF">T01_15101</name>
</gene>
<comment type="caution">
    <text evidence="1">The sequence shown here is derived from an EMBL/GenBank/DDBJ whole genome shotgun (WGS) entry which is preliminary data.</text>
</comment>
<organism evidence="1 2">
    <name type="scientific">Trichinella spiralis</name>
    <name type="common">Trichina worm</name>
    <dbReference type="NCBI Taxonomy" id="6334"/>
    <lineage>
        <taxon>Eukaryota</taxon>
        <taxon>Metazoa</taxon>
        <taxon>Ecdysozoa</taxon>
        <taxon>Nematoda</taxon>
        <taxon>Enoplea</taxon>
        <taxon>Dorylaimia</taxon>
        <taxon>Trichinellida</taxon>
        <taxon>Trichinellidae</taxon>
        <taxon>Trichinella</taxon>
    </lineage>
</organism>
<keyword evidence="2" id="KW-1185">Reference proteome</keyword>
<sequence>MFLSNKIKFTRCFTEDMIKKASDNEFTPSENDLDKLVKPENMQVRKEIFKAKTLSNRVRRLLDGIEKKTENFKTSELRLMKYSVVIEFKRNFGISSMIYDKMKFYE</sequence>
<accession>A0A0V1ARZ1</accession>
<reference evidence="1 2" key="1">
    <citation type="submission" date="2015-01" db="EMBL/GenBank/DDBJ databases">
        <title>Evolution of Trichinella species and genotypes.</title>
        <authorList>
            <person name="Korhonen P.K."/>
            <person name="Edoardo P."/>
            <person name="Giuseppe L.R."/>
            <person name="Gasser R.B."/>
        </authorList>
    </citation>
    <scope>NUCLEOTIDE SEQUENCE [LARGE SCALE GENOMIC DNA]</scope>
    <source>
        <strain evidence="1">ISS3</strain>
    </source>
</reference>
<proteinExistence type="predicted"/>
<name>A0A0V1ARZ1_TRISP</name>
<protein>
    <submittedName>
        <fullName evidence="1">Uncharacterized protein</fullName>
    </submittedName>
</protein>
<dbReference type="EMBL" id="JYDH01000285">
    <property type="protein sequence ID" value="KRY27100.1"/>
    <property type="molecule type" value="Genomic_DNA"/>
</dbReference>
<evidence type="ECO:0000313" key="2">
    <source>
        <dbReference type="Proteomes" id="UP000054776"/>
    </source>
</evidence>
<dbReference type="OrthoDB" id="10535211at2759"/>
<dbReference type="InParanoid" id="A0A0V1ARZ1"/>